<reference evidence="2" key="1">
    <citation type="submission" date="2016-12" db="EMBL/GenBank/DDBJ databases">
        <authorList>
            <person name="Gaudriault S."/>
        </authorList>
    </citation>
    <scope>NUCLEOTIDE SEQUENCE [LARGE SCALE GENOMIC DNA]</scope>
    <source>
        <strain evidence="2">HGB1681 (deposited as PTA-6826 in the American Type Culture Collection)</strain>
    </source>
</reference>
<accession>A0A1N6MUT5</accession>
<name>A0A1N6MUT5_9GAMM</name>
<dbReference type="EMBL" id="FTLG01000066">
    <property type="protein sequence ID" value="SIP72616.1"/>
    <property type="molecule type" value="Genomic_DNA"/>
</dbReference>
<proteinExistence type="predicted"/>
<evidence type="ECO:0000313" key="2">
    <source>
        <dbReference type="Proteomes" id="UP000196435"/>
    </source>
</evidence>
<organism evidence="1 2">
    <name type="scientific">Xenorhabdus innexi</name>
    <dbReference type="NCBI Taxonomy" id="290109"/>
    <lineage>
        <taxon>Bacteria</taxon>
        <taxon>Pseudomonadati</taxon>
        <taxon>Pseudomonadota</taxon>
        <taxon>Gammaproteobacteria</taxon>
        <taxon>Enterobacterales</taxon>
        <taxon>Morganellaceae</taxon>
        <taxon>Xenorhabdus</taxon>
    </lineage>
</organism>
<dbReference type="Proteomes" id="UP000196435">
    <property type="component" value="Unassembled WGS sequence"/>
</dbReference>
<sequence length="41" mass="4665">MRLTLFLRVFLITYLFVTVLLFTTAQESDSAQNLSGILAAW</sequence>
<gene>
    <name evidence="1" type="ORF">XIS1_1580024</name>
</gene>
<protein>
    <submittedName>
        <fullName evidence="1">Uncharacterized protein</fullName>
    </submittedName>
</protein>
<evidence type="ECO:0000313" key="1">
    <source>
        <dbReference type="EMBL" id="SIP72616.1"/>
    </source>
</evidence>
<dbReference type="AlphaFoldDB" id="A0A1N6MUT5"/>